<comment type="caution">
    <text evidence="3">The sequence shown here is derived from an EMBL/GenBank/DDBJ whole genome shotgun (WGS) entry which is preliminary data.</text>
</comment>
<keyword evidence="4" id="KW-1185">Reference proteome</keyword>
<dbReference type="Proteomes" id="UP000239590">
    <property type="component" value="Unassembled WGS sequence"/>
</dbReference>
<organism evidence="3 4">
    <name type="scientific">Siphonobacter curvatus</name>
    <dbReference type="NCBI Taxonomy" id="2094562"/>
    <lineage>
        <taxon>Bacteria</taxon>
        <taxon>Pseudomonadati</taxon>
        <taxon>Bacteroidota</taxon>
        <taxon>Cytophagia</taxon>
        <taxon>Cytophagales</taxon>
        <taxon>Cytophagaceae</taxon>
        <taxon>Siphonobacter</taxon>
    </lineage>
</organism>
<evidence type="ECO:0000313" key="4">
    <source>
        <dbReference type="Proteomes" id="UP000239590"/>
    </source>
</evidence>
<dbReference type="RefSeq" id="WP_104714551.1">
    <property type="nucleotide sequence ID" value="NZ_PTRA01000002.1"/>
</dbReference>
<dbReference type="Gene3D" id="2.60.120.1440">
    <property type="match status" value="1"/>
</dbReference>
<dbReference type="AlphaFoldDB" id="A0A2S7IJV7"/>
<keyword evidence="1" id="KW-1133">Transmembrane helix</keyword>
<keyword evidence="1" id="KW-0472">Membrane</keyword>
<evidence type="ECO:0000259" key="2">
    <source>
        <dbReference type="Pfam" id="PF04773"/>
    </source>
</evidence>
<evidence type="ECO:0000256" key="1">
    <source>
        <dbReference type="SAM" id="Phobius"/>
    </source>
</evidence>
<protein>
    <recommendedName>
        <fullName evidence="2">FecR protein domain-containing protein</fullName>
    </recommendedName>
</protein>
<keyword evidence="1" id="KW-0812">Transmembrane</keyword>
<dbReference type="PANTHER" id="PTHR30273:SF2">
    <property type="entry name" value="PROTEIN FECR"/>
    <property type="match status" value="1"/>
</dbReference>
<accession>A0A2S7IJV7</accession>
<proteinExistence type="predicted"/>
<dbReference type="Gene3D" id="3.55.50.30">
    <property type="match status" value="1"/>
</dbReference>
<evidence type="ECO:0000313" key="3">
    <source>
        <dbReference type="EMBL" id="PQA56979.1"/>
    </source>
</evidence>
<dbReference type="PIRSF" id="PIRSF018266">
    <property type="entry name" value="FecR"/>
    <property type="match status" value="1"/>
</dbReference>
<feature type="transmembrane region" description="Helical" evidence="1">
    <location>
        <begin position="87"/>
        <end position="108"/>
    </location>
</feature>
<dbReference type="EMBL" id="PTRA01000002">
    <property type="protein sequence ID" value="PQA56979.1"/>
    <property type="molecule type" value="Genomic_DNA"/>
</dbReference>
<dbReference type="InterPro" id="IPR012373">
    <property type="entry name" value="Ferrdict_sens_TM"/>
</dbReference>
<reference evidence="4" key="1">
    <citation type="submission" date="2018-02" db="EMBL/GenBank/DDBJ databases">
        <title>Genome sequencing of Solimonas sp. HR-BB.</title>
        <authorList>
            <person name="Lee Y."/>
            <person name="Jeon C.O."/>
        </authorList>
    </citation>
    <scope>NUCLEOTIDE SEQUENCE [LARGE SCALE GENOMIC DNA]</scope>
    <source>
        <strain evidence="4">HR-U</strain>
    </source>
</reference>
<dbReference type="GO" id="GO:0016989">
    <property type="term" value="F:sigma factor antagonist activity"/>
    <property type="evidence" value="ECO:0007669"/>
    <property type="project" value="TreeGrafter"/>
</dbReference>
<gene>
    <name evidence="3" type="ORF">C5O19_16740</name>
</gene>
<dbReference type="PANTHER" id="PTHR30273">
    <property type="entry name" value="PERIPLASMIC SIGNAL SENSOR AND SIGMA FACTOR ACTIVATOR FECR-RELATED"/>
    <property type="match status" value="1"/>
</dbReference>
<feature type="domain" description="FecR protein" evidence="2">
    <location>
        <begin position="114"/>
        <end position="208"/>
    </location>
</feature>
<name>A0A2S7IJV7_9BACT</name>
<dbReference type="OrthoDB" id="1523489at2"/>
<dbReference type="InterPro" id="IPR006860">
    <property type="entry name" value="FecR"/>
</dbReference>
<sequence>MTSHRRKTEVINYFLGRCSREDQEKLENWLRQDPGNVELAEVIIQEAIRNHALWSALEQDKSLVRQKVMAGIGKKQNIPGGGARNRLLGKIAAIIVSMGLLSSIWYHYADQWITLQTNYGEVKTFVLPDESKVRLNANTQLRYRSDWQDGLRELWLEGEGFFTVKHTLTNQGFLVHVPSGASIEVVGTEFNVFSRRNILQTVLKSGKIAFKAAGKIQSAPITLKPGSVVEQINQEKINIQFNADPEKYYAWTQGKWILDDESLGDILRKIRDSYGLQVQLTNPALALRSAYGSIPLPHQGQSPETLLENVADLYDLTIIRNKGHYYLKG</sequence>
<dbReference type="Pfam" id="PF04773">
    <property type="entry name" value="FecR"/>
    <property type="match status" value="1"/>
</dbReference>